<sequence length="333" mass="39070">MVESLFSEDISQYFIERVLGLHSDKFYYNLNHNDKDVEKYYEECNEFSGSKYKIKRICANVLKYLASSAKLRDKKNSAYDDCLLLNFWIYDKIVEKHYNDNQSVIAAFGKLQKVWNSLIQNPSKTLYYDKCEPYFHIVMKDDWRKRKNLYDYCVDYDLLQTMLLYYKEHCDKVYMYLKEKDKLYKEYSEHCSNPDNNKCPEFFSKCKNKDPNNLLRQLTCYEDMRSKEALTLKQDERPTTADKEGLPLDSQIVREGTNPVTNSGNVLLGVVITSMTSGALYKFTPLGRMLRNGLGFNRNNINVHDNGLFEYAPGSFNPYSMGGDEHYIGYQPA</sequence>
<name>A0A1G4EB31_PLAVI</name>
<dbReference type="VEuPathDB" id="PlasmoDB:PVPAM_020026800"/>
<organism evidence="1 2">
    <name type="scientific">Plasmodium vivax</name>
    <name type="common">malaria parasite P. vivax</name>
    <dbReference type="NCBI Taxonomy" id="5855"/>
    <lineage>
        <taxon>Eukaryota</taxon>
        <taxon>Sar</taxon>
        <taxon>Alveolata</taxon>
        <taxon>Apicomplexa</taxon>
        <taxon>Aconoidasida</taxon>
        <taxon>Haemosporida</taxon>
        <taxon>Plasmodiidae</taxon>
        <taxon>Plasmodium</taxon>
        <taxon>Plasmodium (Plasmodium)</taxon>
    </lineage>
</organism>
<dbReference type="Pfam" id="PF05795">
    <property type="entry name" value="Plasmodium_Vir"/>
    <property type="match status" value="2"/>
</dbReference>
<dbReference type="Proteomes" id="UP000305196">
    <property type="component" value="Unassembled WGS sequence"/>
</dbReference>
<gene>
    <name evidence="1" type="ORF">PVC01_000135700</name>
</gene>
<evidence type="ECO:0000313" key="2">
    <source>
        <dbReference type="Proteomes" id="UP000305196"/>
    </source>
</evidence>
<dbReference type="AlphaFoldDB" id="A0A1G4EB31"/>
<protein>
    <submittedName>
        <fullName evidence="1">Vir protein, putative</fullName>
    </submittedName>
</protein>
<dbReference type="VEuPathDB" id="PlasmoDB:PVP01_0003820"/>
<evidence type="ECO:0000313" key="1">
    <source>
        <dbReference type="EMBL" id="SCA60871.1"/>
    </source>
</evidence>
<proteinExistence type="predicted"/>
<dbReference type="VEuPathDB" id="PlasmoDB:PVX_105700"/>
<accession>A0A1G4EB31</accession>
<reference evidence="1 2" key="1">
    <citation type="submission" date="2016-07" db="EMBL/GenBank/DDBJ databases">
        <authorList>
            <consortium name="Pathogen Informatics"/>
        </authorList>
    </citation>
    <scope>NUCLEOTIDE SEQUENCE [LARGE SCALE GENOMIC DNA]</scope>
</reference>
<dbReference type="InterPro" id="IPR008780">
    <property type="entry name" value="Plasmodium_Vir"/>
</dbReference>
<dbReference type="VEuPathDB" id="PlasmoDB:PVW1_050005400"/>
<dbReference type="EMBL" id="FLYI01000523">
    <property type="protein sequence ID" value="SCA60871.1"/>
    <property type="molecule type" value="Genomic_DNA"/>
</dbReference>